<proteinExistence type="predicted"/>
<gene>
    <name evidence="2" type="ORF">MCYG_06239</name>
</gene>
<dbReference type="VEuPathDB" id="FungiDB:MCYG_06239"/>
<dbReference type="HOGENOM" id="CLU_2084319_0_0_1"/>
<keyword evidence="3" id="KW-1185">Reference proteome</keyword>
<name>C5FU36_ARTOC</name>
<dbReference type="AlphaFoldDB" id="C5FU36"/>
<evidence type="ECO:0000256" key="1">
    <source>
        <dbReference type="SAM" id="MobiDB-lite"/>
    </source>
</evidence>
<accession>C5FU36</accession>
<evidence type="ECO:0000313" key="3">
    <source>
        <dbReference type="Proteomes" id="UP000002035"/>
    </source>
</evidence>
<dbReference type="EMBL" id="DS995706">
    <property type="protein sequence ID" value="EEQ33420.1"/>
    <property type="molecule type" value="Genomic_DNA"/>
</dbReference>
<organism evidence="2 3">
    <name type="scientific">Arthroderma otae (strain ATCC MYA-4605 / CBS 113480)</name>
    <name type="common">Microsporum canis</name>
    <dbReference type="NCBI Taxonomy" id="554155"/>
    <lineage>
        <taxon>Eukaryota</taxon>
        <taxon>Fungi</taxon>
        <taxon>Dikarya</taxon>
        <taxon>Ascomycota</taxon>
        <taxon>Pezizomycotina</taxon>
        <taxon>Eurotiomycetes</taxon>
        <taxon>Eurotiomycetidae</taxon>
        <taxon>Onygenales</taxon>
        <taxon>Arthrodermataceae</taxon>
        <taxon>Microsporum</taxon>
    </lineage>
</organism>
<feature type="region of interest" description="Disordered" evidence="1">
    <location>
        <begin position="1"/>
        <end position="23"/>
    </location>
</feature>
<protein>
    <submittedName>
        <fullName evidence="2">Uncharacterized protein</fullName>
    </submittedName>
</protein>
<evidence type="ECO:0000313" key="2">
    <source>
        <dbReference type="EMBL" id="EEQ33420.1"/>
    </source>
</evidence>
<dbReference type="Proteomes" id="UP000002035">
    <property type="component" value="Unassembled WGS sequence"/>
</dbReference>
<sequence>MVRPPTRGGEEEGEDLCNRGVFGERPNSFPVRRHVQLRRRQTLCMNQSPSASTTAWAAMTILSSPSQLTACLHVFHASSSGRRAARARKVHALIHSHPASSSKAEVHAMPFPPLRHM</sequence>
<dbReference type="GeneID" id="9227881"/>
<dbReference type="RefSeq" id="XP_002844275.1">
    <property type="nucleotide sequence ID" value="XM_002844229.1"/>
</dbReference>
<reference evidence="3" key="1">
    <citation type="journal article" date="2012" name="MBio">
        <title>Comparative genome analysis of Trichophyton rubrum and related dermatophytes reveals candidate genes involved in infection.</title>
        <authorList>
            <person name="Martinez D.A."/>
            <person name="Oliver B.G."/>
            <person name="Graeser Y."/>
            <person name="Goldberg J.M."/>
            <person name="Li W."/>
            <person name="Martinez-Rossi N.M."/>
            <person name="Monod M."/>
            <person name="Shelest E."/>
            <person name="Barton R.C."/>
            <person name="Birch E."/>
            <person name="Brakhage A.A."/>
            <person name="Chen Z."/>
            <person name="Gurr S.J."/>
            <person name="Heiman D."/>
            <person name="Heitman J."/>
            <person name="Kosti I."/>
            <person name="Rossi A."/>
            <person name="Saif S."/>
            <person name="Samalova M."/>
            <person name="Saunders C.W."/>
            <person name="Shea T."/>
            <person name="Summerbell R.C."/>
            <person name="Xu J."/>
            <person name="Young S."/>
            <person name="Zeng Q."/>
            <person name="Birren B.W."/>
            <person name="Cuomo C.A."/>
            <person name="White T.C."/>
        </authorList>
    </citation>
    <scope>NUCLEOTIDE SEQUENCE [LARGE SCALE GENOMIC DNA]</scope>
    <source>
        <strain evidence="3">ATCC MYA-4605 / CBS 113480</strain>
    </source>
</reference>